<accession>A0A066UTE6</accession>
<name>A0A066UTE6_9VIBR</name>
<dbReference type="InterPro" id="IPR011250">
    <property type="entry name" value="OMP/PagP_B-barrel"/>
</dbReference>
<feature type="domain" description="Outer membrane protein beta-barrel" evidence="3">
    <location>
        <begin position="7"/>
        <end position="134"/>
    </location>
</feature>
<protein>
    <submittedName>
        <fullName evidence="4">Membrane protein</fullName>
    </submittedName>
</protein>
<comment type="caution">
    <text evidence="4">The sequence shown here is derived from an EMBL/GenBank/DDBJ whole genome shotgun (WGS) entry which is preliminary data.</text>
</comment>
<dbReference type="RefSeq" id="WP_032552838.1">
    <property type="nucleotide sequence ID" value="NZ_JFFR01000027.1"/>
</dbReference>
<gene>
    <name evidence="4" type="ORF">VFDL14_21585</name>
</gene>
<feature type="signal peptide" evidence="2">
    <location>
        <begin position="1"/>
        <end position="19"/>
    </location>
</feature>
<dbReference type="AlphaFoldDB" id="A0A066UTE6"/>
<evidence type="ECO:0000256" key="2">
    <source>
        <dbReference type="SAM" id="SignalP"/>
    </source>
</evidence>
<reference evidence="4 5" key="1">
    <citation type="submission" date="2014-02" db="EMBL/GenBank/DDBJ databases">
        <title>Vibrio fortis Dalian14 Genome Sequencing.</title>
        <authorList>
            <person name="Wang Y."/>
            <person name="Song L."/>
            <person name="Liu G."/>
            <person name="Ding J."/>
        </authorList>
    </citation>
    <scope>NUCLEOTIDE SEQUENCE [LARGE SCALE GENOMIC DNA]</scope>
    <source>
        <strain evidence="4 5">Dalian14</strain>
    </source>
</reference>
<dbReference type="Gene3D" id="2.40.160.20">
    <property type="match status" value="1"/>
</dbReference>
<evidence type="ECO:0000313" key="5">
    <source>
        <dbReference type="Proteomes" id="UP000027219"/>
    </source>
</evidence>
<evidence type="ECO:0000256" key="1">
    <source>
        <dbReference type="ARBA" id="ARBA00022729"/>
    </source>
</evidence>
<dbReference type="OrthoDB" id="5880539at2"/>
<dbReference type="Proteomes" id="UP000027219">
    <property type="component" value="Unassembled WGS sequence"/>
</dbReference>
<organism evidence="4 5">
    <name type="scientific">Vibrio fortis</name>
    <dbReference type="NCBI Taxonomy" id="212667"/>
    <lineage>
        <taxon>Bacteria</taxon>
        <taxon>Pseudomonadati</taxon>
        <taxon>Pseudomonadota</taxon>
        <taxon>Gammaproteobacteria</taxon>
        <taxon>Vibrionales</taxon>
        <taxon>Vibrionaceae</taxon>
        <taxon>Vibrio</taxon>
    </lineage>
</organism>
<dbReference type="SUPFAM" id="SSF56925">
    <property type="entry name" value="OMPA-like"/>
    <property type="match status" value="1"/>
</dbReference>
<proteinExistence type="predicted"/>
<dbReference type="EMBL" id="JFFR01000027">
    <property type="protein sequence ID" value="KDN27473.1"/>
    <property type="molecule type" value="Genomic_DNA"/>
</dbReference>
<keyword evidence="1 2" id="KW-0732">Signal</keyword>
<evidence type="ECO:0000259" key="3">
    <source>
        <dbReference type="Pfam" id="PF13505"/>
    </source>
</evidence>
<dbReference type="Pfam" id="PF13505">
    <property type="entry name" value="OMP_b-brl"/>
    <property type="match status" value="1"/>
</dbReference>
<keyword evidence="5" id="KW-1185">Reference proteome</keyword>
<feature type="chain" id="PRO_5001627534" evidence="2">
    <location>
        <begin position="20"/>
        <end position="180"/>
    </location>
</feature>
<sequence>MKKTLPLLALLCISGSALAQNGPGSFYTNLGVTAISDGSDSETAYFAQLGYNYYLSPMVSLDLSFGHTATLDSTVTSESDGFASKYNSYSAGLKLEQSFGGFNLYGSGGASYIDSEVTRWDAVNSVSKTTTDSSIQPYASTGITFALLGSPLILDTGISYQWLPSGEGAASVYGGAYLNF</sequence>
<dbReference type="InterPro" id="IPR027385">
    <property type="entry name" value="Beta-barrel_OMP"/>
</dbReference>
<evidence type="ECO:0000313" key="4">
    <source>
        <dbReference type="EMBL" id="KDN27473.1"/>
    </source>
</evidence>